<feature type="transmembrane region" description="Helical" evidence="1">
    <location>
        <begin position="350"/>
        <end position="370"/>
    </location>
</feature>
<dbReference type="EMBL" id="DF967972">
    <property type="protein sequence ID" value="GAP15262.1"/>
    <property type="molecule type" value="Genomic_DNA"/>
</dbReference>
<dbReference type="AlphaFoldDB" id="A0A0S7BC19"/>
<evidence type="ECO:0000313" key="2">
    <source>
        <dbReference type="EMBL" id="GAP15262.1"/>
    </source>
</evidence>
<accession>A0A0S7BC19</accession>
<feature type="transmembrane region" description="Helical" evidence="1">
    <location>
        <begin position="20"/>
        <end position="40"/>
    </location>
</feature>
<dbReference type="Proteomes" id="UP000055060">
    <property type="component" value="Unassembled WGS sequence"/>
</dbReference>
<reference evidence="2" key="1">
    <citation type="submission" date="2015-07" db="EMBL/GenBank/DDBJ databases">
        <title>Draft Genome Sequences of Anaerolinea thermolimosa IMO-1, Bellilinea caldifistulae GOMI-1, Leptolinea tardivitalis YMTK-2, Levilinea saccharolytica KIBI-1,Longilinea arvoryzae KOME-1, Previously Described as Members of the Anaerolineaceae (Chloroflexi).</title>
        <authorList>
            <person name="Sekiguchi Y."/>
            <person name="Ohashi A."/>
            <person name="Matsuura N."/>
            <person name="Tourlousse M.D."/>
        </authorList>
    </citation>
    <scope>NUCLEOTIDE SEQUENCE [LARGE SCALE GENOMIC DNA]</scope>
    <source>
        <strain evidence="2">KOME-1</strain>
    </source>
</reference>
<name>A0A0S7BC19_9CHLR</name>
<feature type="transmembrane region" description="Helical" evidence="1">
    <location>
        <begin position="382"/>
        <end position="400"/>
    </location>
</feature>
<feature type="transmembrane region" description="Helical" evidence="1">
    <location>
        <begin position="305"/>
        <end position="321"/>
    </location>
</feature>
<dbReference type="OrthoDB" id="9977822at2"/>
<feature type="transmembrane region" description="Helical" evidence="1">
    <location>
        <begin position="219"/>
        <end position="241"/>
    </location>
</feature>
<organism evidence="2">
    <name type="scientific">Longilinea arvoryzae</name>
    <dbReference type="NCBI Taxonomy" id="360412"/>
    <lineage>
        <taxon>Bacteria</taxon>
        <taxon>Bacillati</taxon>
        <taxon>Chloroflexota</taxon>
        <taxon>Anaerolineae</taxon>
        <taxon>Anaerolineales</taxon>
        <taxon>Anaerolineaceae</taxon>
        <taxon>Longilinea</taxon>
    </lineage>
</organism>
<evidence type="ECO:0000313" key="3">
    <source>
        <dbReference type="Proteomes" id="UP000055060"/>
    </source>
</evidence>
<gene>
    <name evidence="2" type="ORF">LARV_03046</name>
</gene>
<evidence type="ECO:0000256" key="1">
    <source>
        <dbReference type="SAM" id="Phobius"/>
    </source>
</evidence>
<dbReference type="RefSeq" id="WP_075074448.1">
    <property type="nucleotide sequence ID" value="NZ_DF967972.1"/>
</dbReference>
<feature type="transmembrane region" description="Helical" evidence="1">
    <location>
        <begin position="278"/>
        <end position="298"/>
    </location>
</feature>
<proteinExistence type="predicted"/>
<feature type="transmembrane region" description="Helical" evidence="1">
    <location>
        <begin position="185"/>
        <end position="212"/>
    </location>
</feature>
<keyword evidence="1" id="KW-0812">Transmembrane</keyword>
<sequence>METLLTRQRITLSQPVQRILAGLLFVFLVALLAVGIHAVMAGNTVGMDLHTFYLAARNVFVDHESPYAENVAVESQLSVLRRLATENDDQMAFVYPPYSLLPLAPLAGLPFDWAQAIWMAFFIVGSVSAMLLVFPRRPLLPAMGVLLFYPFTFGIILGNFVNLVALVILVAISKVMIGSKPPKKWQIFFGIFLAWATIKPQFFWLYLICILLASLKKRLWPLMISFGISLVGFFGISFLLVPNWPVLWLARVAKHVGYISKFPNITLFLNELRNPADARTLTIALIALFVGVTAWALLSWWKGRLSTLVLLAWVGIATYLIHPRNFAYAQIAFLIPLLVWAQTQKSQRSLPVILFYWGALILSWGIFFLGKSASAGPLVEEWGLVAGCAWMFWLLVWPPAGQIQTPLNSRPV</sequence>
<keyword evidence="3" id="KW-1185">Reference proteome</keyword>
<feature type="transmembrane region" description="Helical" evidence="1">
    <location>
        <begin position="146"/>
        <end position="173"/>
    </location>
</feature>
<dbReference type="STRING" id="360412.LARV_03046"/>
<protein>
    <submittedName>
        <fullName evidence="2">Predicted membrane protein</fullName>
    </submittedName>
</protein>
<feature type="transmembrane region" description="Helical" evidence="1">
    <location>
        <begin position="113"/>
        <end position="134"/>
    </location>
</feature>
<feature type="transmembrane region" description="Helical" evidence="1">
    <location>
        <begin position="327"/>
        <end position="343"/>
    </location>
</feature>
<keyword evidence="1" id="KW-1133">Transmembrane helix</keyword>
<keyword evidence="1" id="KW-0472">Membrane</keyword>